<evidence type="ECO:0000313" key="2">
    <source>
        <dbReference type="Proteomes" id="UP000188879"/>
    </source>
</evidence>
<dbReference type="RefSeq" id="WP_076955974.1">
    <property type="nucleotide sequence ID" value="NZ_MLCO01000021.1"/>
</dbReference>
<sequence>MGHARWSPTDWASYARSSAGKSRAELFDARRIDPALDPKGVALREARDSAHNPNSTGIVIGLDVTGSMGMIADALARHGLGTLVEEVLARKPVPDPQVMVMGIGDAFCDQAPLQVTQFEADIRIAQQLQALWLEHGGGGNDSESYQLPWYFAARHTAMDCFEKRGRKGYLFTVGDEMPPPVLLPEQIARITGDGEERPLSPEALLAEVEKKFHVFHLIVEEGSYARGNLDRVVPAWQRLLGQKALRLADHTKLAEVVVSAIQVTEGVDAGTVTGSWEGKTAAVVSRALGALVPEAPRRGLFRFGFGRRA</sequence>
<dbReference type="Proteomes" id="UP000188879">
    <property type="component" value="Unassembled WGS sequence"/>
</dbReference>
<proteinExistence type="predicted"/>
<comment type="caution">
    <text evidence="1">The sequence shown here is derived from an EMBL/GenBank/DDBJ whole genome shotgun (WGS) entry which is preliminary data.</text>
</comment>
<protein>
    <recommendedName>
        <fullName evidence="3">VWA domain-containing protein</fullName>
    </recommendedName>
</protein>
<name>A0A1V2H6U5_9PROT</name>
<gene>
    <name evidence="1" type="ORF">BKE38_03395</name>
</gene>
<accession>A0A1V2H6U5</accession>
<reference evidence="1 2" key="1">
    <citation type="submission" date="2016-10" db="EMBL/GenBank/DDBJ databases">
        <title>Draft Genome sequence of Roseomonas sp. strain M3.</title>
        <authorList>
            <person name="Subhash Y."/>
            <person name="Lee S."/>
        </authorList>
    </citation>
    <scope>NUCLEOTIDE SEQUENCE [LARGE SCALE GENOMIC DNA]</scope>
    <source>
        <strain evidence="1 2">M3</strain>
    </source>
</reference>
<dbReference type="AlphaFoldDB" id="A0A1V2H6U5"/>
<organism evidence="1 2">
    <name type="scientific">Teichococcus deserti</name>
    <dbReference type="NCBI Taxonomy" id="1817963"/>
    <lineage>
        <taxon>Bacteria</taxon>
        <taxon>Pseudomonadati</taxon>
        <taxon>Pseudomonadota</taxon>
        <taxon>Alphaproteobacteria</taxon>
        <taxon>Acetobacterales</taxon>
        <taxon>Roseomonadaceae</taxon>
        <taxon>Roseomonas</taxon>
    </lineage>
</organism>
<evidence type="ECO:0008006" key="3">
    <source>
        <dbReference type="Google" id="ProtNLM"/>
    </source>
</evidence>
<evidence type="ECO:0000313" key="1">
    <source>
        <dbReference type="EMBL" id="ONG58147.1"/>
    </source>
</evidence>
<dbReference type="EMBL" id="MLCO01000021">
    <property type="protein sequence ID" value="ONG58147.1"/>
    <property type="molecule type" value="Genomic_DNA"/>
</dbReference>
<keyword evidence="2" id="KW-1185">Reference proteome</keyword>
<dbReference type="OrthoDB" id="4366615at2"/>